<name>A0A7L4HFF5_PODST</name>
<dbReference type="InterPro" id="IPR001314">
    <property type="entry name" value="Peptidase_S1A"/>
</dbReference>
<reference evidence="7 8" key="1">
    <citation type="submission" date="2020-02" db="EMBL/GenBank/DDBJ databases">
        <title>Bird 10,000 Genomes (B10K) Project - Family phase.</title>
        <authorList>
            <person name="Zhang G."/>
        </authorList>
    </citation>
    <scope>NUCLEOTIDE SEQUENCE [LARGE SCALE GENOMIC DNA]</scope>
    <source>
        <strain evidence="7">B10K-DU-001-40</strain>
        <tissue evidence="7">Muscle</tissue>
    </source>
</reference>
<evidence type="ECO:0000256" key="2">
    <source>
        <dbReference type="ARBA" id="ARBA00022801"/>
    </source>
</evidence>
<comment type="caution">
    <text evidence="7">The sequence shown here is derived from an EMBL/GenBank/DDBJ whole genome shotgun (WGS) entry which is preliminary data.</text>
</comment>
<dbReference type="PROSITE" id="PS50240">
    <property type="entry name" value="TRYPSIN_DOM"/>
    <property type="match status" value="1"/>
</dbReference>
<evidence type="ECO:0000256" key="5">
    <source>
        <dbReference type="ARBA" id="ARBA00024195"/>
    </source>
</evidence>
<evidence type="ECO:0000256" key="1">
    <source>
        <dbReference type="ARBA" id="ARBA00022670"/>
    </source>
</evidence>
<dbReference type="PRINTS" id="PR00722">
    <property type="entry name" value="CHYMOTRYPSIN"/>
</dbReference>
<protein>
    <submittedName>
        <fullName evidence="7">TMPSC protease</fullName>
    </submittedName>
</protein>
<keyword evidence="3" id="KW-0720">Serine protease</keyword>
<dbReference type="FunFam" id="2.40.10.10:FF:000002">
    <property type="entry name" value="Transmembrane protease serine"/>
    <property type="match status" value="1"/>
</dbReference>
<dbReference type="PANTHER" id="PTHR24252:SF21">
    <property type="entry name" value="TRANSMEMBRANE SERINE PROTEASE 12"/>
    <property type="match status" value="1"/>
</dbReference>
<dbReference type="GO" id="GO:0004252">
    <property type="term" value="F:serine-type endopeptidase activity"/>
    <property type="evidence" value="ECO:0007669"/>
    <property type="project" value="InterPro"/>
</dbReference>
<feature type="non-terminal residue" evidence="7">
    <location>
        <position position="1"/>
    </location>
</feature>
<dbReference type="SUPFAM" id="SSF50494">
    <property type="entry name" value="Trypsin-like serine proteases"/>
    <property type="match status" value="1"/>
</dbReference>
<gene>
    <name evidence="7" type="primary">Tmprss12</name>
    <name evidence="7" type="ORF">PODSTR_R02642</name>
</gene>
<feature type="non-terminal residue" evidence="7">
    <location>
        <position position="183"/>
    </location>
</feature>
<dbReference type="Gene3D" id="2.40.10.10">
    <property type="entry name" value="Trypsin-like serine proteases"/>
    <property type="match status" value="2"/>
</dbReference>
<dbReference type="InterPro" id="IPR033116">
    <property type="entry name" value="TRYPSIN_SER"/>
</dbReference>
<dbReference type="PROSITE" id="PS00135">
    <property type="entry name" value="TRYPSIN_SER"/>
    <property type="match status" value="1"/>
</dbReference>
<organism evidence="7 8">
    <name type="scientific">Podargus strigoides</name>
    <name type="common">Tawny frogmouth</name>
    <name type="synonym">Caprimulgus strigoides</name>
    <dbReference type="NCBI Taxonomy" id="8905"/>
    <lineage>
        <taxon>Eukaryota</taxon>
        <taxon>Metazoa</taxon>
        <taxon>Chordata</taxon>
        <taxon>Craniata</taxon>
        <taxon>Vertebrata</taxon>
        <taxon>Euteleostomi</taxon>
        <taxon>Archelosauria</taxon>
        <taxon>Archosauria</taxon>
        <taxon>Dinosauria</taxon>
        <taxon>Saurischia</taxon>
        <taxon>Theropoda</taxon>
        <taxon>Coelurosauria</taxon>
        <taxon>Aves</taxon>
        <taxon>Neognathae</taxon>
        <taxon>Neoaves</taxon>
        <taxon>Strisores</taxon>
        <taxon>Caprimulgiformes</taxon>
        <taxon>Podargidae</taxon>
        <taxon>Podargus</taxon>
    </lineage>
</organism>
<comment type="similarity">
    <text evidence="5">Belongs to the peptidase S1 family. CLIP subfamily.</text>
</comment>
<dbReference type="CDD" id="cd00190">
    <property type="entry name" value="Tryp_SPc"/>
    <property type="match status" value="1"/>
</dbReference>
<dbReference type="Pfam" id="PF00089">
    <property type="entry name" value="Trypsin"/>
    <property type="match status" value="1"/>
</dbReference>
<keyword evidence="8" id="KW-1185">Reference proteome</keyword>
<keyword evidence="4" id="KW-1015">Disulfide bond</keyword>
<evidence type="ECO:0000256" key="3">
    <source>
        <dbReference type="ARBA" id="ARBA00022825"/>
    </source>
</evidence>
<dbReference type="SMART" id="SM00020">
    <property type="entry name" value="Tryp_SPc"/>
    <property type="match status" value="1"/>
</dbReference>
<evidence type="ECO:0000259" key="6">
    <source>
        <dbReference type="PROSITE" id="PS50240"/>
    </source>
</evidence>
<dbReference type="AlphaFoldDB" id="A0A7L4HFF5"/>
<sequence>DPHSWRAVLGVRHLREQSKHAARIKIRSITVHPGFQAETFENDIALFRLRSAVRYSDYIQPVCLPRPPLRPQEMECFISGWGRTSEAGKKSDVLKEARVEIIPYSICNGSSVYSGLISNNMICAGSLSGGIDSCQGDSGGPLACYDPSTQKYYLLGLASFGYGCGRPNYPGVYVRVSQYRAWI</sequence>
<dbReference type="EMBL" id="VZTK01030040">
    <property type="protein sequence ID" value="NXX23412.1"/>
    <property type="molecule type" value="Genomic_DNA"/>
</dbReference>
<keyword evidence="2" id="KW-0378">Hydrolase</keyword>
<dbReference type="Proteomes" id="UP000584326">
    <property type="component" value="Unassembled WGS sequence"/>
</dbReference>
<dbReference type="InterPro" id="IPR009003">
    <property type="entry name" value="Peptidase_S1_PA"/>
</dbReference>
<evidence type="ECO:0000256" key="4">
    <source>
        <dbReference type="ARBA" id="ARBA00023157"/>
    </source>
</evidence>
<proteinExistence type="inferred from homology"/>
<dbReference type="InterPro" id="IPR043504">
    <property type="entry name" value="Peptidase_S1_PA_chymotrypsin"/>
</dbReference>
<accession>A0A7L4HFF5</accession>
<dbReference type="GO" id="GO:0006508">
    <property type="term" value="P:proteolysis"/>
    <property type="evidence" value="ECO:0007669"/>
    <property type="project" value="UniProtKB-KW"/>
</dbReference>
<feature type="domain" description="Peptidase S1" evidence="6">
    <location>
        <begin position="1"/>
        <end position="183"/>
    </location>
</feature>
<keyword evidence="1 7" id="KW-0645">Protease</keyword>
<dbReference type="PANTHER" id="PTHR24252">
    <property type="entry name" value="ACROSIN-RELATED"/>
    <property type="match status" value="1"/>
</dbReference>
<evidence type="ECO:0000313" key="7">
    <source>
        <dbReference type="EMBL" id="NXX23412.1"/>
    </source>
</evidence>
<dbReference type="OrthoDB" id="10051896at2759"/>
<dbReference type="InterPro" id="IPR001254">
    <property type="entry name" value="Trypsin_dom"/>
</dbReference>
<evidence type="ECO:0000313" key="8">
    <source>
        <dbReference type="Proteomes" id="UP000584326"/>
    </source>
</evidence>